<keyword evidence="11 15" id="KW-0234">DNA repair</keyword>
<dbReference type="SUPFAM" id="SSF52980">
    <property type="entry name" value="Restriction endonuclease-like"/>
    <property type="match status" value="1"/>
</dbReference>
<keyword evidence="4 15" id="KW-0227">DNA damage</keyword>
<feature type="binding site" evidence="15">
    <location>
        <position position="1058"/>
    </location>
    <ligand>
        <name>Mg(2+)</name>
        <dbReference type="ChEBI" id="CHEBI:18420"/>
    </ligand>
</feature>
<dbReference type="HAMAP" id="MF_01485">
    <property type="entry name" value="RecB"/>
    <property type="match status" value="1"/>
</dbReference>
<organism evidence="19 20">
    <name type="scientific">Crenothrix polyspora</name>
    <dbReference type="NCBI Taxonomy" id="360316"/>
    <lineage>
        <taxon>Bacteria</taxon>
        <taxon>Pseudomonadati</taxon>
        <taxon>Pseudomonadota</taxon>
        <taxon>Gammaproteobacteria</taxon>
        <taxon>Methylococcales</taxon>
        <taxon>Crenotrichaceae</taxon>
        <taxon>Crenothrix</taxon>
    </lineage>
</organism>
<evidence type="ECO:0000256" key="16">
    <source>
        <dbReference type="PROSITE-ProRule" id="PRU00560"/>
    </source>
</evidence>
<keyword evidence="10 15" id="KW-0238">DNA-binding</keyword>
<dbReference type="PROSITE" id="PS51198">
    <property type="entry name" value="UVRD_HELICASE_ATP_BIND"/>
    <property type="match status" value="1"/>
</dbReference>
<feature type="region of interest" description="Nuclease activity, interacts with RecD and RecA" evidence="15">
    <location>
        <begin position="896"/>
        <end position="1161"/>
    </location>
</feature>
<gene>
    <name evidence="15" type="primary">recB</name>
    <name evidence="19" type="ORF">CRENPOLYSF1_90030</name>
</gene>
<comment type="domain">
    <text evidence="15">The N-terminal DNA-binding domain is a ssDNA-dependent ATPase and has ATP-dependent 3'-5' helicase function. This domain interacts with RecC.</text>
</comment>
<evidence type="ECO:0000256" key="8">
    <source>
        <dbReference type="ARBA" id="ARBA00022840"/>
    </source>
</evidence>
<feature type="domain" description="UvrD-like helicase ATP-binding" evidence="17">
    <location>
        <begin position="1"/>
        <end position="451"/>
    </location>
</feature>
<evidence type="ECO:0000256" key="13">
    <source>
        <dbReference type="ARBA" id="ARBA00034617"/>
    </source>
</evidence>
<dbReference type="Pfam" id="PF12705">
    <property type="entry name" value="PDDEXK_1"/>
    <property type="match status" value="1"/>
</dbReference>
<proteinExistence type="inferred from homology"/>
<evidence type="ECO:0000256" key="2">
    <source>
        <dbReference type="ARBA" id="ARBA00022723"/>
    </source>
</evidence>
<evidence type="ECO:0000256" key="5">
    <source>
        <dbReference type="ARBA" id="ARBA00022801"/>
    </source>
</evidence>
<dbReference type="RefSeq" id="WP_087145248.1">
    <property type="nucleotide sequence ID" value="NZ_FUKI01000170.1"/>
</dbReference>
<feature type="binding site" evidence="16">
    <location>
        <begin position="22"/>
        <end position="29"/>
    </location>
    <ligand>
        <name>ATP</name>
        <dbReference type="ChEBI" id="CHEBI:30616"/>
    </ligand>
</feature>
<comment type="miscellaneous">
    <text evidence="15">In the RecBCD complex, RecB has a slow 3'-5' helicase, an exonuclease activity and loads RecA onto ssDNA, RecD has a fast 5'-3' helicase activity, while RecC stimulates the ATPase and processivity of the RecB helicase and contributes to recognition of the Chi site.</text>
</comment>
<dbReference type="GO" id="GO:0043138">
    <property type="term" value="F:3'-5' DNA helicase activity"/>
    <property type="evidence" value="ECO:0007669"/>
    <property type="project" value="UniProtKB-UniRule"/>
</dbReference>
<feature type="binding site" evidence="15">
    <location>
        <position position="1071"/>
    </location>
    <ligand>
        <name>Mg(2+)</name>
        <dbReference type="ChEBI" id="CHEBI:18420"/>
    </ligand>
</feature>
<dbReference type="InterPro" id="IPR027417">
    <property type="entry name" value="P-loop_NTPase"/>
</dbReference>
<evidence type="ECO:0000259" key="17">
    <source>
        <dbReference type="PROSITE" id="PS51198"/>
    </source>
</evidence>
<keyword evidence="6 15" id="KW-0347">Helicase</keyword>
<dbReference type="GO" id="GO:0005524">
    <property type="term" value="F:ATP binding"/>
    <property type="evidence" value="ECO:0007669"/>
    <property type="project" value="UniProtKB-UniRule"/>
</dbReference>
<comment type="catalytic activity">
    <reaction evidence="13 15">
        <text>Couples ATP hydrolysis with the unwinding of duplex DNA by translocating in the 3'-5' direction.</text>
        <dbReference type="EC" id="5.6.2.4"/>
    </reaction>
</comment>
<dbReference type="GO" id="GO:0003677">
    <property type="term" value="F:DNA binding"/>
    <property type="evidence" value="ECO:0007669"/>
    <property type="project" value="UniProtKB-UniRule"/>
</dbReference>
<evidence type="ECO:0000256" key="6">
    <source>
        <dbReference type="ARBA" id="ARBA00022806"/>
    </source>
</evidence>
<keyword evidence="20" id="KW-1185">Reference proteome</keyword>
<dbReference type="InterPro" id="IPR011604">
    <property type="entry name" value="PDDEXK-like_dom_sf"/>
</dbReference>
<feature type="domain" description="UvrD-like helicase C-terminal" evidence="18">
    <location>
        <begin position="480"/>
        <end position="744"/>
    </location>
</feature>
<evidence type="ECO:0000256" key="15">
    <source>
        <dbReference type="HAMAP-Rule" id="MF_01485"/>
    </source>
</evidence>
<evidence type="ECO:0000256" key="14">
    <source>
        <dbReference type="ARBA" id="ARBA00048988"/>
    </source>
</evidence>
<dbReference type="InterPro" id="IPR014017">
    <property type="entry name" value="DNA_helicase_UvrD-like_C"/>
</dbReference>
<comment type="function">
    <text evidence="15">A helicase/nuclease that prepares dsDNA breaks (DSB) for recombinational DNA repair. Binds to DSBs and unwinds DNA via a highly rapid and processive ATP-dependent bidirectional helicase activity. Unwinds dsDNA until it encounters a Chi (crossover hotspot instigator) sequence from the 3' direction. Cuts ssDNA a few nucleotides 3' to the Chi site. The properties and activities of the enzyme are changed at Chi. The Chi-altered holoenzyme produces a long 3'-ssDNA overhang and facilitates RecA-binding to the ssDNA for homologous DNA recombination and repair. Holoenzyme degrades any linearized DNA that is unable to undergo homologous recombination. In the holoenzyme this subunit contributes ATPase, 3'-5' helicase, exonuclease activity and loads RecA onto ssDNA.</text>
</comment>
<comment type="subunit">
    <text evidence="15">Heterotrimer of RecB, RecC and RecD. All subunits contribute to DNA-binding. Interacts with RecA.</text>
</comment>
<dbReference type="Gene3D" id="1.10.3170.10">
    <property type="entry name" value="Recbcd, chain B, domain 2"/>
    <property type="match status" value="1"/>
</dbReference>
<feature type="active site" description="For nuclease activity" evidence="15">
    <location>
        <position position="1071"/>
    </location>
</feature>
<dbReference type="SUPFAM" id="SSF52540">
    <property type="entry name" value="P-loop containing nucleoside triphosphate hydrolases"/>
    <property type="match status" value="1"/>
</dbReference>
<reference evidence="20" key="1">
    <citation type="submission" date="2017-02" db="EMBL/GenBank/DDBJ databases">
        <authorList>
            <person name="Daims H."/>
        </authorList>
    </citation>
    <scope>NUCLEOTIDE SEQUENCE [LARGE SCALE GENOMIC DNA]</scope>
</reference>
<evidence type="ECO:0000256" key="11">
    <source>
        <dbReference type="ARBA" id="ARBA00023204"/>
    </source>
</evidence>
<dbReference type="Pfam" id="PF00580">
    <property type="entry name" value="UvrD-helicase"/>
    <property type="match status" value="1"/>
</dbReference>
<dbReference type="NCBIfam" id="TIGR00609">
    <property type="entry name" value="recB"/>
    <property type="match status" value="1"/>
</dbReference>
<evidence type="ECO:0000256" key="12">
    <source>
        <dbReference type="ARBA" id="ARBA00023235"/>
    </source>
</evidence>
<dbReference type="GO" id="GO:0009338">
    <property type="term" value="C:exodeoxyribonuclease V complex"/>
    <property type="evidence" value="ECO:0007669"/>
    <property type="project" value="TreeGrafter"/>
</dbReference>
<evidence type="ECO:0000256" key="4">
    <source>
        <dbReference type="ARBA" id="ARBA00022763"/>
    </source>
</evidence>
<feature type="binding site" evidence="15">
    <location>
        <position position="946"/>
    </location>
    <ligand>
        <name>Mg(2+)</name>
        <dbReference type="ChEBI" id="CHEBI:18420"/>
    </ligand>
</feature>
<keyword evidence="2 15" id="KW-0479">Metal-binding</keyword>
<evidence type="ECO:0000256" key="9">
    <source>
        <dbReference type="ARBA" id="ARBA00022842"/>
    </source>
</evidence>
<evidence type="ECO:0000256" key="1">
    <source>
        <dbReference type="ARBA" id="ARBA00022722"/>
    </source>
</evidence>
<comment type="catalytic activity">
    <reaction evidence="14 15">
        <text>ATP + H2O = ADP + phosphate + H(+)</text>
        <dbReference type="Rhea" id="RHEA:13065"/>
        <dbReference type="ChEBI" id="CHEBI:15377"/>
        <dbReference type="ChEBI" id="CHEBI:15378"/>
        <dbReference type="ChEBI" id="CHEBI:30616"/>
        <dbReference type="ChEBI" id="CHEBI:43474"/>
        <dbReference type="ChEBI" id="CHEBI:456216"/>
        <dbReference type="EC" id="5.6.2.4"/>
    </reaction>
</comment>
<evidence type="ECO:0000256" key="10">
    <source>
        <dbReference type="ARBA" id="ARBA00023125"/>
    </source>
</evidence>
<evidence type="ECO:0000313" key="20">
    <source>
        <dbReference type="Proteomes" id="UP000195667"/>
    </source>
</evidence>
<keyword evidence="5 15" id="KW-0378">Hydrolase</keyword>
<comment type="domain">
    <text evidence="15">The C-terminal domain has nuclease activity and interacts with RecD. It interacts with RecA, facilitating its loading onto ssDNA.</text>
</comment>
<dbReference type="Proteomes" id="UP000195667">
    <property type="component" value="Unassembled WGS sequence"/>
</dbReference>
<dbReference type="GO" id="GO:0000724">
    <property type="term" value="P:double-strand break repair via homologous recombination"/>
    <property type="evidence" value="ECO:0007669"/>
    <property type="project" value="UniProtKB-UniRule"/>
</dbReference>
<comment type="similarity">
    <text evidence="15">Belongs to the helicase family. UvrD subfamily.</text>
</comment>
<dbReference type="GO" id="GO:0000287">
    <property type="term" value="F:magnesium ion binding"/>
    <property type="evidence" value="ECO:0007669"/>
    <property type="project" value="UniProtKB-UniRule"/>
</dbReference>
<dbReference type="PROSITE" id="PS51217">
    <property type="entry name" value="UVRD_HELICASE_CTER"/>
    <property type="match status" value="1"/>
</dbReference>
<dbReference type="PANTHER" id="PTHR11070">
    <property type="entry name" value="UVRD / RECB / PCRA DNA HELICASE FAMILY MEMBER"/>
    <property type="match status" value="1"/>
</dbReference>
<dbReference type="GO" id="GO:0016887">
    <property type="term" value="F:ATP hydrolysis activity"/>
    <property type="evidence" value="ECO:0007669"/>
    <property type="project" value="RHEA"/>
</dbReference>
<keyword evidence="12 15" id="KW-0413">Isomerase</keyword>
<sequence>MSTQCFDPVQTRLYKGTNLIEASAGTGKTYAIAMLALRFVVEENIEIERLLVVTFTKAATEELKDRIRARLVEAKRAAIGCRADVDSKIVDWLAGLALSSDQIKQRLDKALLNIDQASIFTIHGFCQRVLQERPLESGQLFTSELVDSIQSIEQQCADDFWRRTIYPRTCWEASILTVSYKTPDELLASIHSVAPHMQVYPVYENITDTLLALRQLFDAANNIWHSVIDIVQSCFADDKFKPSYTEAFHNHANELKAWLQADTTQLPSTQALAVLTQQGLKDGLNGHKFRSTKALSGDERKTEYLASLSIHTQPFDDLVLAIKRSTLLLRRGLLEYLRINVDKQLQQQNLLSFDALITRLADSLRGDNSTLLINQLRHYFSVALIDEFQDTDDQQWFIFSRIFAAQSQYLYLIGDPKQAIYKFRGADIYSYLSAQKTAEHRFTLASNWRSHPHLVSAVNRLFQRENAFLLPDLQFTAVTPGLSVQHGYIDKENLAIAPMVLWQLPPSEASKGHWTAGAAGLAICAAVVVEIVTLLSQSYRVQPLDCCVQPKDIAILVRSNRQARDYQAALRAVNIPSVLNSMESVFSSQEALDLYTLLRAIAEPGDGALFKQAMTLNWFALDGQGFYRFINNEVAVDDGMARFFNYHQVWQKSGLLAMMQQVMAQENIKANLSSTPLSERQITNIQHVLELLQHIAVDRRLSINKTVDSLHTAINQASSGEDQQLRLESDENAIKIVTTHRSKGLEYNIVFCPYLWQCSRVDDPLVICHEQGHMIADLGSEDFAQRRVQALDEALAEDLRVLYVALTRAKYRCYVAWADVRTATTANNSALAWLLEFSDADFSQQQATLKTFKADFVQVFDYQLVDLSETAHSLYHKPLEALDLQAQKRTRSLYSPWQMSSYTALSALTLQDTAEFTDDKADSPQVRFDALQSLLPRGMQTGNVVHALLETNSFKQLAEHKDIAVQSAKLCLRYGLKLEQPALLDELLYAVVTTPLSSDDNNFCLMNVHDQRCLKEMPFYLSLNTLDTLAINAILQDCRVFQALSNKQIAGYLTGFIDLICEYQGRYYVMDYKTNTLSDYSDETLIQAMREHNYGLQYWLYSVVLHRYLQIRLPNYNYQQHFGGVRYLFVRGMQSDVPMCGVYEDRPKLEKITALARLFDS</sequence>
<name>A0A1R4HJN3_9GAMM</name>
<dbReference type="EMBL" id="FUKI01000170">
    <property type="protein sequence ID" value="SJM96426.1"/>
    <property type="molecule type" value="Genomic_DNA"/>
</dbReference>
<evidence type="ECO:0000259" key="18">
    <source>
        <dbReference type="PROSITE" id="PS51217"/>
    </source>
</evidence>
<dbReference type="Pfam" id="PF13361">
    <property type="entry name" value="UvrD_C"/>
    <property type="match status" value="1"/>
</dbReference>
<accession>A0A1R4HJN3</accession>
<protein>
    <recommendedName>
        <fullName evidence="15">RecBCD enzyme subunit RecB</fullName>
        <ecNumber evidence="15">3.1.11.5</ecNumber>
        <ecNumber evidence="15">5.6.2.4</ecNumber>
    </recommendedName>
    <alternativeName>
        <fullName evidence="15">DNA 3'-5' helicase subunit RecB</fullName>
    </alternativeName>
    <alternativeName>
        <fullName evidence="15">Exonuclease V subunit RecB</fullName>
        <shortName evidence="15">ExoV subunit RecB</shortName>
    </alternativeName>
    <alternativeName>
        <fullName evidence="15">Helicase/nuclease RecBCD subunit RecB</fullName>
    </alternativeName>
</protein>
<keyword evidence="3 15" id="KW-0547">Nucleotide-binding</keyword>
<comment type="cofactor">
    <cofactor evidence="15">
        <name>Mg(2+)</name>
        <dbReference type="ChEBI" id="CHEBI:18420"/>
    </cofactor>
    <text evidence="15">Binds 1 Mg(2+) ion per subunit.</text>
</comment>
<dbReference type="Gene3D" id="1.10.486.10">
    <property type="entry name" value="PCRA, domain 4"/>
    <property type="match status" value="1"/>
</dbReference>
<dbReference type="InterPro" id="IPR011335">
    <property type="entry name" value="Restrct_endonuc-II-like"/>
</dbReference>
<dbReference type="InterPro" id="IPR004586">
    <property type="entry name" value="RecB"/>
</dbReference>
<dbReference type="EC" id="5.6.2.4" evidence="15"/>
<keyword evidence="9 15" id="KW-0460">Magnesium</keyword>
<dbReference type="PANTHER" id="PTHR11070:SF23">
    <property type="entry name" value="RECBCD ENZYME SUBUNIT RECB"/>
    <property type="match status" value="1"/>
</dbReference>
<dbReference type="Gene3D" id="3.40.50.300">
    <property type="entry name" value="P-loop containing nucleotide triphosphate hydrolases"/>
    <property type="match status" value="2"/>
</dbReference>
<dbReference type="Gene3D" id="3.90.320.10">
    <property type="match status" value="1"/>
</dbReference>
<dbReference type="GO" id="GO:0008854">
    <property type="term" value="F:exodeoxyribonuclease V activity"/>
    <property type="evidence" value="ECO:0007669"/>
    <property type="project" value="UniProtKB-EC"/>
</dbReference>
<dbReference type="CDD" id="cd22352">
    <property type="entry name" value="RecB_C-like"/>
    <property type="match status" value="1"/>
</dbReference>
<evidence type="ECO:0000313" key="19">
    <source>
        <dbReference type="EMBL" id="SJM96426.1"/>
    </source>
</evidence>
<dbReference type="GO" id="GO:0005829">
    <property type="term" value="C:cytosol"/>
    <property type="evidence" value="ECO:0007669"/>
    <property type="project" value="TreeGrafter"/>
</dbReference>
<dbReference type="EC" id="3.1.11.5" evidence="15"/>
<dbReference type="InterPro" id="IPR038726">
    <property type="entry name" value="PDDEXK_AddAB-type"/>
</dbReference>
<keyword evidence="7 15" id="KW-0269">Exonuclease</keyword>
<dbReference type="InterPro" id="IPR014016">
    <property type="entry name" value="UvrD-like_ATP-bd"/>
</dbReference>
<feature type="region of interest" description="DNA-binding and helicase activity, interacts with RecC" evidence="15">
    <location>
        <begin position="1"/>
        <end position="846"/>
    </location>
</feature>
<keyword evidence="1 15" id="KW-0540">Nuclease</keyword>
<evidence type="ECO:0000256" key="3">
    <source>
        <dbReference type="ARBA" id="ARBA00022741"/>
    </source>
</evidence>
<comment type="catalytic activity">
    <reaction evidence="15">
        <text>Exonucleolytic cleavage (in the presence of ATP) in either 5'- to 3'- or 3'- to 5'-direction to yield 5'-phosphooligonucleotides.</text>
        <dbReference type="EC" id="3.1.11.5"/>
    </reaction>
</comment>
<dbReference type="OrthoDB" id="9810135at2"/>
<dbReference type="InterPro" id="IPR000212">
    <property type="entry name" value="DNA_helicase_UvrD/REP"/>
</dbReference>
<evidence type="ECO:0000256" key="7">
    <source>
        <dbReference type="ARBA" id="ARBA00022839"/>
    </source>
</evidence>
<keyword evidence="8 15" id="KW-0067">ATP-binding</keyword>
<dbReference type="AlphaFoldDB" id="A0A1R4HJN3"/>